<comment type="caution">
    <text evidence="10">The sequence shown here is derived from an EMBL/GenBank/DDBJ whole genome shotgun (WGS) entry which is preliminary data.</text>
</comment>
<evidence type="ECO:0000256" key="4">
    <source>
        <dbReference type="ARBA" id="ARBA00022519"/>
    </source>
</evidence>
<feature type="region of interest" description="Disordered" evidence="8">
    <location>
        <begin position="1"/>
        <end position="66"/>
    </location>
</feature>
<evidence type="ECO:0000256" key="9">
    <source>
        <dbReference type="SAM" id="Phobius"/>
    </source>
</evidence>
<dbReference type="PANTHER" id="PTHR39342:SF1">
    <property type="entry name" value="UPF0283 MEMBRANE PROTEIN YCJF"/>
    <property type="match status" value="1"/>
</dbReference>
<feature type="transmembrane region" description="Helical" evidence="9">
    <location>
        <begin position="105"/>
        <end position="129"/>
    </location>
</feature>
<dbReference type="Proteomes" id="UP000599578">
    <property type="component" value="Unassembled WGS sequence"/>
</dbReference>
<dbReference type="PANTHER" id="PTHR39342">
    <property type="entry name" value="UPF0283 MEMBRANE PROTEIN YCJF"/>
    <property type="match status" value="1"/>
</dbReference>
<evidence type="ECO:0000256" key="8">
    <source>
        <dbReference type="SAM" id="MobiDB-lite"/>
    </source>
</evidence>
<dbReference type="GO" id="GO:0005886">
    <property type="term" value="C:plasma membrane"/>
    <property type="evidence" value="ECO:0007669"/>
    <property type="project" value="UniProtKB-SubCell"/>
</dbReference>
<dbReference type="AlphaFoldDB" id="A0A918DRN9"/>
<proteinExistence type="inferred from homology"/>
<evidence type="ECO:0000256" key="7">
    <source>
        <dbReference type="ARBA" id="ARBA00023136"/>
    </source>
</evidence>
<reference evidence="10 11" key="1">
    <citation type="journal article" date="2014" name="Int. J. Syst. Evol. Microbiol.">
        <title>Complete genome sequence of Corynebacterium casei LMG S-19264T (=DSM 44701T), isolated from a smear-ripened cheese.</title>
        <authorList>
            <consortium name="US DOE Joint Genome Institute (JGI-PGF)"/>
            <person name="Walter F."/>
            <person name="Albersmeier A."/>
            <person name="Kalinowski J."/>
            <person name="Ruckert C."/>
        </authorList>
    </citation>
    <scope>NUCLEOTIDE SEQUENCE [LARGE SCALE GENOMIC DNA]</scope>
    <source>
        <strain evidence="10 11">CGMCC 1.7286</strain>
    </source>
</reference>
<keyword evidence="6 9" id="KW-1133">Transmembrane helix</keyword>
<protein>
    <recommendedName>
        <fullName evidence="12">TIGR01620 family protein</fullName>
    </recommendedName>
</protein>
<dbReference type="EMBL" id="BMLT01000003">
    <property type="protein sequence ID" value="GGO79706.1"/>
    <property type="molecule type" value="Genomic_DNA"/>
</dbReference>
<dbReference type="InterPro" id="IPR006507">
    <property type="entry name" value="UPF0283"/>
</dbReference>
<dbReference type="Pfam" id="PF05128">
    <property type="entry name" value="DUF697"/>
    <property type="match status" value="1"/>
</dbReference>
<sequence>MTSDPDASERSGRRFTPPPPASAETETERPRRARRFVPTTEDQLIAVPEPVTAAEPQPGRPDPGALKLERLPVRGLGTLGAGLLVLLTVIAVAELVRLFNAALSLHWSAAAVVAALFGAVALLATRSLLSFLRARRSLDRLGRLRLGAERQLGRHTAGRSRALLEAMKAFYADKPQAPLLDRALEQLPDYSDDNETLGHLDRHFVAQLDTQAMQLVSRYSAQTGVAVAFSPWAALDMLLALWRSLQMIDEIGQVYGVAPSWPTRMRLLRKVLAQLTFVGASEVAIDQLSDDLGSAALAGTLSARAGQGLGAGILSARIGLAAMRVLRPLPFAQGREPGIRALISPLLEKLKKRLSRQKK</sequence>
<feature type="transmembrane region" description="Helical" evidence="9">
    <location>
        <begin position="76"/>
        <end position="99"/>
    </location>
</feature>
<dbReference type="InterPro" id="IPR021147">
    <property type="entry name" value="DUF697"/>
</dbReference>
<evidence type="ECO:0000256" key="5">
    <source>
        <dbReference type="ARBA" id="ARBA00022692"/>
    </source>
</evidence>
<comment type="subcellular location">
    <subcellularLocation>
        <location evidence="1">Cell inner membrane</location>
        <topology evidence="1">Multi-pass membrane protein</topology>
    </subcellularLocation>
</comment>
<comment type="similarity">
    <text evidence="2">Belongs to the UPF0283 family.</text>
</comment>
<keyword evidence="11" id="KW-1185">Reference proteome</keyword>
<name>A0A918DRN9_9GAMM</name>
<evidence type="ECO:0008006" key="12">
    <source>
        <dbReference type="Google" id="ProtNLM"/>
    </source>
</evidence>
<evidence type="ECO:0000313" key="11">
    <source>
        <dbReference type="Proteomes" id="UP000599578"/>
    </source>
</evidence>
<evidence type="ECO:0000256" key="6">
    <source>
        <dbReference type="ARBA" id="ARBA00022989"/>
    </source>
</evidence>
<gene>
    <name evidence="10" type="ORF">GCM10011348_14640</name>
</gene>
<keyword evidence="5 9" id="KW-0812">Transmembrane</keyword>
<evidence type="ECO:0000256" key="1">
    <source>
        <dbReference type="ARBA" id="ARBA00004429"/>
    </source>
</evidence>
<evidence type="ECO:0000256" key="2">
    <source>
        <dbReference type="ARBA" id="ARBA00008255"/>
    </source>
</evidence>
<dbReference type="NCBIfam" id="TIGR01620">
    <property type="entry name" value="hyp_HI0043"/>
    <property type="match status" value="1"/>
</dbReference>
<keyword evidence="4" id="KW-0997">Cell inner membrane</keyword>
<organism evidence="10 11">
    <name type="scientific">Marinobacterium nitratireducens</name>
    <dbReference type="NCBI Taxonomy" id="518897"/>
    <lineage>
        <taxon>Bacteria</taxon>
        <taxon>Pseudomonadati</taxon>
        <taxon>Pseudomonadota</taxon>
        <taxon>Gammaproteobacteria</taxon>
        <taxon>Oceanospirillales</taxon>
        <taxon>Oceanospirillaceae</taxon>
        <taxon>Marinobacterium</taxon>
    </lineage>
</organism>
<evidence type="ECO:0000313" key="10">
    <source>
        <dbReference type="EMBL" id="GGO79706.1"/>
    </source>
</evidence>
<evidence type="ECO:0000256" key="3">
    <source>
        <dbReference type="ARBA" id="ARBA00022475"/>
    </source>
</evidence>
<accession>A0A918DRN9</accession>
<keyword evidence="7 9" id="KW-0472">Membrane</keyword>
<keyword evidence="3" id="KW-1003">Cell membrane</keyword>